<feature type="chain" id="PRO_5020313157" evidence="8">
    <location>
        <begin position="27"/>
        <end position="1266"/>
    </location>
</feature>
<evidence type="ECO:0000256" key="3">
    <source>
        <dbReference type="ARBA" id="ARBA00022723"/>
    </source>
</evidence>
<dbReference type="GO" id="GO:0006508">
    <property type="term" value="P:proteolysis"/>
    <property type="evidence" value="ECO:0007669"/>
    <property type="project" value="UniProtKB-KW"/>
</dbReference>
<dbReference type="OrthoDB" id="291295at2"/>
<dbReference type="Pfam" id="PF18962">
    <property type="entry name" value="Por_Secre_tail"/>
    <property type="match status" value="1"/>
</dbReference>
<dbReference type="Gene3D" id="3.10.170.10">
    <property type="match status" value="1"/>
</dbReference>
<keyword evidence="3" id="KW-0479">Metal-binding</keyword>
<keyword evidence="4" id="KW-0378">Hydrolase</keyword>
<dbReference type="SUPFAM" id="SSF141072">
    <property type="entry name" value="CalX-like"/>
    <property type="match status" value="1"/>
</dbReference>
<evidence type="ECO:0000259" key="10">
    <source>
        <dbReference type="Pfam" id="PF02868"/>
    </source>
</evidence>
<evidence type="ECO:0000256" key="2">
    <source>
        <dbReference type="ARBA" id="ARBA00022670"/>
    </source>
</evidence>
<dbReference type="Pfam" id="PF02868">
    <property type="entry name" value="Peptidase_M4_C"/>
    <property type="match status" value="1"/>
</dbReference>
<proteinExistence type="inferred from homology"/>
<gene>
    <name evidence="12" type="ORF">E0486_03425</name>
</gene>
<dbReference type="InterPro" id="IPR013856">
    <property type="entry name" value="Peptidase_M4_domain"/>
</dbReference>
<evidence type="ECO:0000259" key="9">
    <source>
        <dbReference type="Pfam" id="PF01447"/>
    </source>
</evidence>
<dbReference type="PANTHER" id="PTHR33794:SF1">
    <property type="entry name" value="BACILLOLYSIN"/>
    <property type="match status" value="1"/>
</dbReference>
<dbReference type="InterPro" id="IPR026444">
    <property type="entry name" value="Secre_tail"/>
</dbReference>
<feature type="signal peptide" evidence="8">
    <location>
        <begin position="1"/>
        <end position="26"/>
    </location>
</feature>
<organism evidence="12 13">
    <name type="scientific">Flaviaesturariibacter aridisoli</name>
    <dbReference type="NCBI Taxonomy" id="2545761"/>
    <lineage>
        <taxon>Bacteria</taxon>
        <taxon>Pseudomonadati</taxon>
        <taxon>Bacteroidota</taxon>
        <taxon>Chitinophagia</taxon>
        <taxon>Chitinophagales</taxon>
        <taxon>Chitinophagaceae</taxon>
        <taxon>Flaviaestuariibacter</taxon>
    </lineage>
</organism>
<keyword evidence="6" id="KW-0482">Metalloprotease</keyword>
<dbReference type="InterPro" id="IPR001570">
    <property type="entry name" value="Peptidase_M4_C_domain"/>
</dbReference>
<evidence type="ECO:0000313" key="12">
    <source>
        <dbReference type="EMBL" id="TCZ74139.1"/>
    </source>
</evidence>
<keyword evidence="13" id="KW-1185">Reference proteome</keyword>
<name>A0A4R4E3X9_9BACT</name>
<comment type="similarity">
    <text evidence="1">Belongs to the peptidase M4 family.</text>
</comment>
<evidence type="ECO:0000259" key="11">
    <source>
        <dbReference type="Pfam" id="PF18962"/>
    </source>
</evidence>
<dbReference type="AlphaFoldDB" id="A0A4R4E3X9"/>
<dbReference type="Proteomes" id="UP000295164">
    <property type="component" value="Unassembled WGS sequence"/>
</dbReference>
<feature type="active site" description="Proton donor" evidence="7">
    <location>
        <position position="560"/>
    </location>
</feature>
<keyword evidence="8" id="KW-0732">Signal</keyword>
<feature type="domain" description="Peptidase M4 C-terminal" evidence="10">
    <location>
        <begin position="466"/>
        <end position="669"/>
    </location>
</feature>
<dbReference type="GO" id="GO:0004222">
    <property type="term" value="F:metalloendopeptidase activity"/>
    <property type="evidence" value="ECO:0007669"/>
    <property type="project" value="InterPro"/>
</dbReference>
<dbReference type="GO" id="GO:0046872">
    <property type="term" value="F:metal ion binding"/>
    <property type="evidence" value="ECO:0007669"/>
    <property type="project" value="UniProtKB-KW"/>
</dbReference>
<dbReference type="RefSeq" id="WP_131850738.1">
    <property type="nucleotide sequence ID" value="NZ_SKFH01000003.1"/>
</dbReference>
<evidence type="ECO:0000256" key="5">
    <source>
        <dbReference type="ARBA" id="ARBA00022833"/>
    </source>
</evidence>
<evidence type="ECO:0000256" key="6">
    <source>
        <dbReference type="ARBA" id="ARBA00023049"/>
    </source>
</evidence>
<dbReference type="InterPro" id="IPR027268">
    <property type="entry name" value="Peptidase_M4/M1_CTD_sf"/>
</dbReference>
<keyword evidence="5" id="KW-0862">Zinc</keyword>
<evidence type="ECO:0000313" key="13">
    <source>
        <dbReference type="Proteomes" id="UP000295164"/>
    </source>
</evidence>
<dbReference type="PANTHER" id="PTHR33794">
    <property type="entry name" value="BACILLOLYSIN"/>
    <property type="match status" value="1"/>
</dbReference>
<dbReference type="CDD" id="cd09597">
    <property type="entry name" value="M4_TLP"/>
    <property type="match status" value="1"/>
</dbReference>
<feature type="domain" description="Secretion system C-terminal sorting" evidence="11">
    <location>
        <begin position="1187"/>
        <end position="1253"/>
    </location>
</feature>
<feature type="domain" description="Peptidase M4" evidence="9">
    <location>
        <begin position="303"/>
        <end position="462"/>
    </location>
</feature>
<comment type="caution">
    <text evidence="12">The sequence shown here is derived from an EMBL/GenBank/DDBJ whole genome shotgun (WGS) entry which is preliminary data.</text>
</comment>
<protein>
    <submittedName>
        <fullName evidence="12">M4 family peptidase</fullName>
    </submittedName>
</protein>
<evidence type="ECO:0000256" key="4">
    <source>
        <dbReference type="ARBA" id="ARBA00022801"/>
    </source>
</evidence>
<dbReference type="SUPFAM" id="SSF55486">
    <property type="entry name" value="Metalloproteases ('zincins'), catalytic domain"/>
    <property type="match status" value="1"/>
</dbReference>
<sequence>MKPVLHTLRGATLLLSLALLPQLVFSQQDERAFEESRKRIESDPRVQEFKFSEQRQSPSMIVLKARQGVKRGEAQLALGQYLGVRSGIDALQPGRTVAASGNVEVIEFAQYYRGIKVDRAGYKALVRNGLVSFYNGAWYPVPAGLSLQPALDRSTALGRAKTLSGGRKFAWEAIEERLQRSSNSHERAALEAELAAVQPGGELVVVQDFSAAGKAQPRLAWKFNIYAAEPLFRAWVYIDAQDGHTLLVDKIIKHVDGKNPTPPASVDATVQTRYAGTQVIKTKMISGNDPNSGLPLTSSHPTSELLFTPGGATYALIDDTRGGGIETYDLNGLGGLPISVPSLYLQGKSFTDMDNNWSVAEHKRSGSNQDGPFEAENDDIAWDAHWGAEVVYDYWLAKHNRLSYDGNNAKIKSFIHYGPAYDNAFWNGSAMTYGDGSGPTATGFKALTSLDVCGHEIGHGVCSFTSDLVYASESGAMNEGLSDIWAACIEHFAMVRSGSTVPTGAYRPFYIGEQIGANADAPLRRMDNPKAQGNPDTYGGTNWVNPTCTPTLANDQCGVHTNSGVINHWFFLLTAGSLNGTRPAGLNADWYYRADSDDELNDLGNSYRVNGVGFDQAEQVTFLMESLLSSNATYTEARDVSIQVATAITGDPCSGLVASVTNAWYAVGVGAAFQAPCVVRYGFVYTPGETVLEATNATGCNEERTLTIPVLIPANTTAYLNYSGTATYNVDWTVNILKLTNSTNSVSKQNYTIRIFNDGTVENDETIQLSVTFSRGLASPINNQYTVTILDDDAVPVIGTGEKTLLSETFTRADGFADPDGWAETLETPETSGDPLATGKNQWGIFNNKLAIAGKDGLTDTPLPGGTYNSNSESRTLIRSPRIDARGLGQVSLSFDYRVQGEVDVQSVDPADPNIDRLPVFDYMALAYSLDGVNYTELGGNGYRQFASVTPASGTYSVNLPPSLANKQFYLAFRWVNDGNAGGPVSVEVDNLAVKGTPRALENDVDATGGENGYPNADVYIYSYQDGQVMARFKNNSSTKSYRCVAARLQKSGNSTFTLYSDASNTWKVSDKVMRLTPAENLVVSSTVTFFYTNAQLAALETATGTNRANFQVFQVNAASYNLATSTNTRRYVPVYTEIPGVGASYTITFTYYVGAYYALGARASAITRSPEATAEAQQSGWTFTPVYPNPGRGAAYLSVDAPEHAQLFIDVRNGVGQVIATQQVTAGKGANNLRLNVDALTSGNYRIEVRNPKGGLLYTQNYFRN</sequence>
<dbReference type="Gene3D" id="2.60.40.2030">
    <property type="match status" value="1"/>
</dbReference>
<dbReference type="Pfam" id="PF01447">
    <property type="entry name" value="Peptidase_M4"/>
    <property type="match status" value="1"/>
</dbReference>
<keyword evidence="2" id="KW-0645">Protease</keyword>
<dbReference type="InterPro" id="IPR023612">
    <property type="entry name" value="Peptidase_M4"/>
</dbReference>
<evidence type="ECO:0000256" key="1">
    <source>
        <dbReference type="ARBA" id="ARBA00009388"/>
    </source>
</evidence>
<feature type="active site" evidence="7">
    <location>
        <position position="456"/>
    </location>
</feature>
<dbReference type="Gene3D" id="1.10.390.10">
    <property type="entry name" value="Neutral Protease Domain 2"/>
    <property type="match status" value="1"/>
</dbReference>
<dbReference type="PRINTS" id="PR00730">
    <property type="entry name" value="THERMOLYSIN"/>
</dbReference>
<dbReference type="InterPro" id="IPR050728">
    <property type="entry name" value="Zinc_Metalloprotease_M4"/>
</dbReference>
<evidence type="ECO:0000256" key="8">
    <source>
        <dbReference type="SAM" id="SignalP"/>
    </source>
</evidence>
<reference evidence="12 13" key="1">
    <citation type="submission" date="2019-03" db="EMBL/GenBank/DDBJ databases">
        <authorList>
            <person name="Kim M.K.M."/>
        </authorList>
    </citation>
    <scope>NUCLEOTIDE SEQUENCE [LARGE SCALE GENOMIC DNA]</scope>
    <source>
        <strain evidence="12 13">17J68-15</strain>
    </source>
</reference>
<accession>A0A4R4E3X9</accession>
<dbReference type="EMBL" id="SKFH01000003">
    <property type="protein sequence ID" value="TCZ74139.1"/>
    <property type="molecule type" value="Genomic_DNA"/>
</dbReference>
<evidence type="ECO:0000256" key="7">
    <source>
        <dbReference type="PIRSR" id="PIRSR623612-1"/>
    </source>
</evidence>
<dbReference type="InterPro" id="IPR038081">
    <property type="entry name" value="CalX-like_sf"/>
</dbReference>